<evidence type="ECO:0000313" key="3">
    <source>
        <dbReference type="Proteomes" id="UP000326924"/>
    </source>
</evidence>
<dbReference type="Gene3D" id="1.25.40.10">
    <property type="entry name" value="Tetratricopeptide repeat domain"/>
    <property type="match status" value="5"/>
</dbReference>
<evidence type="ECO:0000256" key="1">
    <source>
        <dbReference type="PROSITE-ProRule" id="PRU00339"/>
    </source>
</evidence>
<proteinExistence type="predicted"/>
<dbReference type="SUPFAM" id="SSF52540">
    <property type="entry name" value="P-loop containing nucleoside triphosphate hydrolases"/>
    <property type="match status" value="1"/>
</dbReference>
<keyword evidence="3" id="KW-1185">Reference proteome</keyword>
<feature type="repeat" description="TPR" evidence="1">
    <location>
        <begin position="499"/>
        <end position="532"/>
    </location>
</feature>
<evidence type="ECO:0000313" key="2">
    <source>
        <dbReference type="EMBL" id="KAA8894370.1"/>
    </source>
</evidence>
<keyword evidence="1" id="KW-0802">TPR repeat</keyword>
<dbReference type="PANTHER" id="PTHR46082">
    <property type="entry name" value="ATP/GTP-BINDING PROTEIN-RELATED"/>
    <property type="match status" value="1"/>
</dbReference>
<comment type="caution">
    <text evidence="2">The sequence shown here is derived from an EMBL/GenBank/DDBJ whole genome shotgun (WGS) entry which is preliminary data.</text>
</comment>
<sequence length="1099" mass="124821">MQRGDKIPTEAPFPRNNNFYGRANVFRSIDSIFWPPSQEPTPSPLSRKEIHLHGARGQGKSAIALEYVFRNDSQYSCIFWINAADEVEMKKSALATVKQIVQHLAATAATPDEPDYQKIATSLRVFDTVQTEAALIEAAEGTANDIVKLWLEEHANGRWLLIIENWDDPAVKIEDLLPAEDVGHVLITSHVGDAVGSRHAIQLEDLSEDENLQILVKSTGKDSLDALEEQEKEHARSVVRRLEGPPLFLELAGRRIGKAGSFGNYPTHLDDWKASFHELEDDAKKLMYLLASLAHEDIPVEMIRRGQEKLNLFRRDVKELFENIAATALLKKRSDGVSYSMPAEVHAWLHELRGRPNSGKAQNPRLATEMVVSTISPEGSEDWEYEHRILPHIHRCRCIFHEYLAFGEKVLDTETKRIAFDLARVYGHFADRPSVREALYKRALMDVRDDSEDPLDVELKEAFGKYLRLQSRLKEARAMYQQALDAKKKRFSDDHLHILETLHVLAVLDSEDGQYEKALEEHRRVLRIQEENDHPSALDTLERMAIVYKDQGKYEEALGLLDRVLAARKKDAADEPNTAILETIHQIGVVYFCQGKYKRAREEYENVLKGQEEILSNTPNHPSLLDTKHSIAEAYEYQGEYEKAKEVYFDVLNGCEEAFGFEHPWTLMTLNGIADIYESLGEYKEALEGYEKVHEGYQKLRVAGIRGLYNAENDIGRMLNKLGQYEQALVHHQNAGKAQAKELGENHPLTLTSTFGVATTYEYLGRYEEARQLFERVFEEEKQTLKLEHPSTLTTACSLASVLHKMGRYGDALKLYQMAVDDLEKIYEDDQDHPTTLTAVFGLANALQSQGHHEAALKHCERVIEGRKRKLSPQHPMTLMATYAKASVLGDKGNFEEAASLYENIAQELKATFGAEHPSTLTVLHAIGVIYTAKGEYDLALHYLRTARAGCEKALGEEHPLTLQVYCSIASVYNKHKRKYPYEALRLYDTVLDKLPIAQVGESNPILLVAMQGKADVLRKRKPIEAEELYQKVKVAREKQGELHPKIRLLDEEKLKKVRHRIKFGAFSGAITRFSRILKRSSSTRASLGRLSEYVKGEK</sequence>
<reference evidence="2 3" key="1">
    <citation type="submission" date="2019-09" db="EMBL/GenBank/DDBJ databases">
        <title>Draft genome of the ectomycorrhizal ascomycete Sphaerosporella brunnea.</title>
        <authorList>
            <consortium name="DOE Joint Genome Institute"/>
            <person name="Benucci G.M."/>
            <person name="Marozzi G."/>
            <person name="Antonielli L."/>
            <person name="Sanchez S."/>
            <person name="Marco P."/>
            <person name="Wang X."/>
            <person name="Falini L.B."/>
            <person name="Barry K."/>
            <person name="Haridas S."/>
            <person name="Lipzen A."/>
            <person name="Labutti K."/>
            <person name="Grigoriev I.V."/>
            <person name="Murat C."/>
            <person name="Martin F."/>
            <person name="Albertini E."/>
            <person name="Donnini D."/>
            <person name="Bonito G."/>
        </authorList>
    </citation>
    <scope>NUCLEOTIDE SEQUENCE [LARGE SCALE GENOMIC DNA]</scope>
    <source>
        <strain evidence="2 3">Sb_GMNB300</strain>
    </source>
</reference>
<dbReference type="AlphaFoldDB" id="A0A5J5EG74"/>
<name>A0A5J5EG74_9PEZI</name>
<dbReference type="OrthoDB" id="626167at2759"/>
<feature type="repeat" description="TPR" evidence="1">
    <location>
        <begin position="581"/>
        <end position="614"/>
    </location>
</feature>
<dbReference type="InterPro" id="IPR019734">
    <property type="entry name" value="TPR_rpt"/>
</dbReference>
<dbReference type="InterPro" id="IPR053137">
    <property type="entry name" value="NLR-like"/>
</dbReference>
<dbReference type="InterPro" id="IPR027417">
    <property type="entry name" value="P-loop_NTPase"/>
</dbReference>
<dbReference type="PROSITE" id="PS50005">
    <property type="entry name" value="TPR"/>
    <property type="match status" value="3"/>
</dbReference>
<dbReference type="Proteomes" id="UP000326924">
    <property type="component" value="Unassembled WGS sequence"/>
</dbReference>
<dbReference type="Pfam" id="PF13424">
    <property type="entry name" value="TPR_12"/>
    <property type="match status" value="6"/>
</dbReference>
<protein>
    <submittedName>
        <fullName evidence="2">Uncharacterized protein</fullName>
    </submittedName>
</protein>
<dbReference type="PANTHER" id="PTHR46082:SF6">
    <property type="entry name" value="AAA+ ATPASE DOMAIN-CONTAINING PROTEIN-RELATED"/>
    <property type="match status" value="1"/>
</dbReference>
<organism evidence="2 3">
    <name type="scientific">Sphaerosporella brunnea</name>
    <dbReference type="NCBI Taxonomy" id="1250544"/>
    <lineage>
        <taxon>Eukaryota</taxon>
        <taxon>Fungi</taxon>
        <taxon>Dikarya</taxon>
        <taxon>Ascomycota</taxon>
        <taxon>Pezizomycotina</taxon>
        <taxon>Pezizomycetes</taxon>
        <taxon>Pezizales</taxon>
        <taxon>Pyronemataceae</taxon>
        <taxon>Sphaerosporella</taxon>
    </lineage>
</organism>
<accession>A0A5J5EG74</accession>
<dbReference type="InParanoid" id="A0A5J5EG74"/>
<dbReference type="EMBL" id="VXIS01000345">
    <property type="protein sequence ID" value="KAA8894370.1"/>
    <property type="molecule type" value="Genomic_DNA"/>
</dbReference>
<feature type="repeat" description="TPR" evidence="1">
    <location>
        <begin position="538"/>
        <end position="571"/>
    </location>
</feature>
<dbReference type="SUPFAM" id="SSF48452">
    <property type="entry name" value="TPR-like"/>
    <property type="match status" value="4"/>
</dbReference>
<dbReference type="Gene3D" id="3.40.50.300">
    <property type="entry name" value="P-loop containing nucleotide triphosphate hydrolases"/>
    <property type="match status" value="1"/>
</dbReference>
<dbReference type="SMART" id="SM00028">
    <property type="entry name" value="TPR"/>
    <property type="match status" value="11"/>
</dbReference>
<dbReference type="InterPro" id="IPR011990">
    <property type="entry name" value="TPR-like_helical_dom_sf"/>
</dbReference>
<gene>
    <name evidence="2" type="ORF">FN846DRAFT_419658</name>
</gene>